<evidence type="ECO:0000313" key="3">
    <source>
        <dbReference type="Proteomes" id="UP000887013"/>
    </source>
</evidence>
<dbReference type="AlphaFoldDB" id="A0A8X6JRT2"/>
<reference evidence="2" key="1">
    <citation type="submission" date="2020-08" db="EMBL/GenBank/DDBJ databases">
        <title>Multicomponent nature underlies the extraordinary mechanical properties of spider dragline silk.</title>
        <authorList>
            <person name="Kono N."/>
            <person name="Nakamura H."/>
            <person name="Mori M."/>
            <person name="Yoshida Y."/>
            <person name="Ohtoshi R."/>
            <person name="Malay A.D."/>
            <person name="Moran D.A.P."/>
            <person name="Tomita M."/>
            <person name="Numata K."/>
            <person name="Arakawa K."/>
        </authorList>
    </citation>
    <scope>NUCLEOTIDE SEQUENCE</scope>
</reference>
<dbReference type="EMBL" id="BMAW01087974">
    <property type="protein sequence ID" value="GFS32501.1"/>
    <property type="molecule type" value="Genomic_DNA"/>
</dbReference>
<gene>
    <name evidence="2" type="primary">AVEN_232486_1</name>
    <name evidence="2" type="ORF">NPIL_28341</name>
</gene>
<feature type="region of interest" description="Disordered" evidence="1">
    <location>
        <begin position="1"/>
        <end position="36"/>
    </location>
</feature>
<accession>A0A8X6JRT2</accession>
<sequence length="131" mass="14213">MNEIFSFSPFVSETSPPNQPPLIYNKKKKKPKSMPPLTFLPHADGQTLFEPARLTLVPSCDVHDASPLLLAGVLEVATDAALEEAATAVAAGHAVVPTRRLIAAHTAQHLRLVRRHIHGPGNKQCRQSDGR</sequence>
<dbReference type="Proteomes" id="UP000887013">
    <property type="component" value="Unassembled WGS sequence"/>
</dbReference>
<keyword evidence="3" id="KW-1185">Reference proteome</keyword>
<evidence type="ECO:0000256" key="1">
    <source>
        <dbReference type="SAM" id="MobiDB-lite"/>
    </source>
</evidence>
<name>A0A8X6JRT2_NEPPI</name>
<proteinExistence type="predicted"/>
<protein>
    <submittedName>
        <fullName evidence="2">Uncharacterized protein</fullName>
    </submittedName>
</protein>
<evidence type="ECO:0000313" key="2">
    <source>
        <dbReference type="EMBL" id="GFS32501.1"/>
    </source>
</evidence>
<comment type="caution">
    <text evidence="2">The sequence shown here is derived from an EMBL/GenBank/DDBJ whole genome shotgun (WGS) entry which is preliminary data.</text>
</comment>
<organism evidence="2 3">
    <name type="scientific">Nephila pilipes</name>
    <name type="common">Giant wood spider</name>
    <name type="synonym">Nephila maculata</name>
    <dbReference type="NCBI Taxonomy" id="299642"/>
    <lineage>
        <taxon>Eukaryota</taxon>
        <taxon>Metazoa</taxon>
        <taxon>Ecdysozoa</taxon>
        <taxon>Arthropoda</taxon>
        <taxon>Chelicerata</taxon>
        <taxon>Arachnida</taxon>
        <taxon>Araneae</taxon>
        <taxon>Araneomorphae</taxon>
        <taxon>Entelegynae</taxon>
        <taxon>Araneoidea</taxon>
        <taxon>Nephilidae</taxon>
        <taxon>Nephila</taxon>
    </lineage>
</organism>